<protein>
    <submittedName>
        <fullName evidence="1">Uncharacterized protein</fullName>
    </submittedName>
</protein>
<name>A0A182UU37_ANOME</name>
<dbReference type="Proteomes" id="UP000075903">
    <property type="component" value="Unassembled WGS sequence"/>
</dbReference>
<dbReference type="AlphaFoldDB" id="A0A182UU37"/>
<keyword evidence="2" id="KW-1185">Reference proteome</keyword>
<proteinExistence type="predicted"/>
<dbReference type="EnsemblMetazoa" id="AMEM003668-RA">
    <property type="protein sequence ID" value="AMEM003668-PA"/>
    <property type="gene ID" value="AMEM003668"/>
</dbReference>
<evidence type="ECO:0000313" key="1">
    <source>
        <dbReference type="EnsemblMetazoa" id="AMEM003668-PA"/>
    </source>
</evidence>
<accession>A0A182UU37</accession>
<reference evidence="1" key="1">
    <citation type="submission" date="2020-05" db="UniProtKB">
        <authorList>
            <consortium name="EnsemblMetazoa"/>
        </authorList>
    </citation>
    <scope>IDENTIFICATION</scope>
    <source>
        <strain evidence="1">MAF</strain>
    </source>
</reference>
<dbReference type="VEuPathDB" id="VectorBase:AMEM003668"/>
<sequence>MRISSWSFSLPRPLGSSRRPVGGSITVPSPFRCCCCCCWWSFALPPFVLIPRPRPPVPGPPPLPVRRESIPVDAVSGGSRLFDEEVASGRITVKVVVADVITPRKCDTGRGLDFGIDLLEQQSKTGEQEEEKSISARPEAPAAIDELTAKWHQEVDRVENKRLRSSSLRQCGD</sequence>
<organism evidence="1 2">
    <name type="scientific">Anopheles merus</name>
    <name type="common">Mosquito</name>
    <dbReference type="NCBI Taxonomy" id="30066"/>
    <lineage>
        <taxon>Eukaryota</taxon>
        <taxon>Metazoa</taxon>
        <taxon>Ecdysozoa</taxon>
        <taxon>Arthropoda</taxon>
        <taxon>Hexapoda</taxon>
        <taxon>Insecta</taxon>
        <taxon>Pterygota</taxon>
        <taxon>Neoptera</taxon>
        <taxon>Endopterygota</taxon>
        <taxon>Diptera</taxon>
        <taxon>Nematocera</taxon>
        <taxon>Culicoidea</taxon>
        <taxon>Culicidae</taxon>
        <taxon>Anophelinae</taxon>
        <taxon>Anopheles</taxon>
    </lineage>
</organism>
<evidence type="ECO:0000313" key="2">
    <source>
        <dbReference type="Proteomes" id="UP000075903"/>
    </source>
</evidence>